<dbReference type="HAMAP" id="MF_01152">
    <property type="entry name" value="DnaJ"/>
    <property type="match status" value="1"/>
</dbReference>
<dbReference type="RefSeq" id="WP_203538885.1">
    <property type="nucleotide sequence ID" value="NZ_JAESND010000006.1"/>
</dbReference>
<evidence type="ECO:0000256" key="7">
    <source>
        <dbReference type="ARBA" id="ARBA00023016"/>
    </source>
</evidence>
<reference evidence="13 14" key="1">
    <citation type="submission" date="2021-01" db="EMBL/GenBank/DDBJ databases">
        <title>Draft Genome Sequence and Polyhydroxyalkanoate Biosynthetic Potential of Jeongeupia naejangsanensis Type Strain DSM 24253.</title>
        <authorList>
            <person name="Turrini P."/>
            <person name="Artuso I."/>
            <person name="Lugli G.A."/>
            <person name="Frangipani E."/>
            <person name="Ventura M."/>
            <person name="Visca P."/>
        </authorList>
    </citation>
    <scope>NUCLEOTIDE SEQUENCE [LARGE SCALE GENOMIC DNA]</scope>
    <source>
        <strain evidence="13 14">DSM 24253</strain>
    </source>
</reference>
<evidence type="ECO:0000256" key="4">
    <source>
        <dbReference type="ARBA" id="ARBA00022737"/>
    </source>
</evidence>
<dbReference type="Pfam" id="PF00684">
    <property type="entry name" value="DnaJ_CXXCXGXG"/>
    <property type="match status" value="1"/>
</dbReference>
<dbReference type="CDD" id="cd06257">
    <property type="entry name" value="DnaJ"/>
    <property type="match status" value="1"/>
</dbReference>
<keyword evidence="5 9" id="KW-0863">Zinc-finger</keyword>
<evidence type="ECO:0000259" key="11">
    <source>
        <dbReference type="PROSITE" id="PS50076"/>
    </source>
</evidence>
<evidence type="ECO:0000256" key="10">
    <source>
        <dbReference type="PROSITE-ProRule" id="PRU00546"/>
    </source>
</evidence>
<comment type="subunit">
    <text evidence="9">Homodimer.</text>
</comment>
<comment type="similarity">
    <text evidence="9">Belongs to the DnaJ family.</text>
</comment>
<evidence type="ECO:0000256" key="1">
    <source>
        <dbReference type="ARBA" id="ARBA00022490"/>
    </source>
</evidence>
<comment type="caution">
    <text evidence="13">The sequence shown here is derived from an EMBL/GenBank/DDBJ whole genome shotgun (WGS) entry which is preliminary data.</text>
</comment>
<feature type="repeat" description="CXXCXGXG motif" evidence="9">
    <location>
        <begin position="202"/>
        <end position="209"/>
    </location>
</feature>
<evidence type="ECO:0000256" key="8">
    <source>
        <dbReference type="ARBA" id="ARBA00023186"/>
    </source>
</evidence>
<feature type="binding site" evidence="9">
    <location>
        <position position="191"/>
    </location>
    <ligand>
        <name>Zn(2+)</name>
        <dbReference type="ChEBI" id="CHEBI:29105"/>
        <label>2</label>
    </ligand>
</feature>
<keyword evidence="6 9" id="KW-0862">Zinc</keyword>
<dbReference type="Proteomes" id="UP000809431">
    <property type="component" value="Unassembled WGS sequence"/>
</dbReference>
<dbReference type="InterPro" id="IPR036869">
    <property type="entry name" value="J_dom_sf"/>
</dbReference>
<dbReference type="InterPro" id="IPR001305">
    <property type="entry name" value="HSP_DnaJ_Cys-rich_dom"/>
</dbReference>
<name>A0ABS2BM13_9NEIS</name>
<dbReference type="SUPFAM" id="SSF49493">
    <property type="entry name" value="HSP40/DnaJ peptide-binding domain"/>
    <property type="match status" value="2"/>
</dbReference>
<feature type="binding site" evidence="9">
    <location>
        <position position="152"/>
    </location>
    <ligand>
        <name>Zn(2+)</name>
        <dbReference type="ChEBI" id="CHEBI:29105"/>
        <label>1</label>
    </ligand>
</feature>
<feature type="repeat" description="CXXCXGXG motif" evidence="9">
    <location>
        <begin position="166"/>
        <end position="173"/>
    </location>
</feature>
<evidence type="ECO:0000313" key="14">
    <source>
        <dbReference type="Proteomes" id="UP000809431"/>
    </source>
</evidence>
<dbReference type="Gene3D" id="2.60.260.20">
    <property type="entry name" value="Urease metallochaperone UreE, N-terminal domain"/>
    <property type="match status" value="2"/>
</dbReference>
<feature type="domain" description="J" evidence="11">
    <location>
        <begin position="5"/>
        <end position="70"/>
    </location>
</feature>
<dbReference type="Pfam" id="PF01556">
    <property type="entry name" value="DnaJ_C"/>
    <property type="match status" value="1"/>
</dbReference>
<evidence type="ECO:0000256" key="3">
    <source>
        <dbReference type="ARBA" id="ARBA00022723"/>
    </source>
</evidence>
<dbReference type="Gene3D" id="2.10.230.10">
    <property type="entry name" value="Heat shock protein DnaJ, cysteine-rich domain"/>
    <property type="match status" value="1"/>
</dbReference>
<organism evidence="13 14">
    <name type="scientific">Jeongeupia naejangsanensis</name>
    <dbReference type="NCBI Taxonomy" id="613195"/>
    <lineage>
        <taxon>Bacteria</taxon>
        <taxon>Pseudomonadati</taxon>
        <taxon>Pseudomonadota</taxon>
        <taxon>Betaproteobacteria</taxon>
        <taxon>Neisseriales</taxon>
        <taxon>Chitinibacteraceae</taxon>
        <taxon>Jeongeupia</taxon>
    </lineage>
</organism>
<keyword evidence="4 9" id="KW-0677">Repeat</keyword>
<comment type="subcellular location">
    <subcellularLocation>
        <location evidence="9">Cytoplasm</location>
    </subcellularLocation>
</comment>
<feature type="repeat" description="CXXCXGXG motif" evidence="9">
    <location>
        <begin position="188"/>
        <end position="195"/>
    </location>
</feature>
<dbReference type="PROSITE" id="PS50076">
    <property type="entry name" value="DNAJ_2"/>
    <property type="match status" value="1"/>
</dbReference>
<accession>A0ABS2BM13</accession>
<dbReference type="NCBIfam" id="TIGR02349">
    <property type="entry name" value="DnaJ_bact"/>
    <property type="match status" value="1"/>
</dbReference>
<feature type="binding site" evidence="9">
    <location>
        <position position="169"/>
    </location>
    <ligand>
        <name>Zn(2+)</name>
        <dbReference type="ChEBI" id="CHEBI:29105"/>
        <label>2</label>
    </ligand>
</feature>
<dbReference type="InterPro" id="IPR008971">
    <property type="entry name" value="HSP40/DnaJ_pept-bd"/>
</dbReference>
<evidence type="ECO:0000256" key="5">
    <source>
        <dbReference type="ARBA" id="ARBA00022771"/>
    </source>
</evidence>
<dbReference type="NCBIfam" id="NF008035">
    <property type="entry name" value="PRK10767.1"/>
    <property type="match status" value="1"/>
</dbReference>
<dbReference type="InterPro" id="IPR036410">
    <property type="entry name" value="HSP_DnaJ_Cys-rich_dom_sf"/>
</dbReference>
<feature type="binding site" evidence="9">
    <location>
        <position position="166"/>
    </location>
    <ligand>
        <name>Zn(2+)</name>
        <dbReference type="ChEBI" id="CHEBI:29105"/>
        <label>2</label>
    </ligand>
</feature>
<comment type="function">
    <text evidence="9">Participates actively in the response to hyperosmotic and heat shock by preventing the aggregation of stress-denatured proteins and by disaggregating proteins, also in an autonomous, DnaK-independent fashion. Unfolded proteins bind initially to DnaJ; upon interaction with the DnaJ-bound protein, DnaK hydrolyzes its bound ATP, resulting in the formation of a stable complex. GrpE releases ADP from DnaK; ATP binding to DnaK triggers the release of the substrate protein, thus completing the reaction cycle. Several rounds of ATP-dependent interactions between DnaJ, DnaK and GrpE are required for fully efficient folding. Also involved, together with DnaK and GrpE, in the DNA replication of plasmids through activation of initiation proteins.</text>
</comment>
<feature type="binding site" evidence="9">
    <location>
        <position position="149"/>
    </location>
    <ligand>
        <name>Zn(2+)</name>
        <dbReference type="ChEBI" id="CHEBI:29105"/>
        <label>1</label>
    </ligand>
</feature>
<dbReference type="SUPFAM" id="SSF57938">
    <property type="entry name" value="DnaJ/Hsp40 cysteine-rich domain"/>
    <property type="match status" value="1"/>
</dbReference>
<dbReference type="InterPro" id="IPR002939">
    <property type="entry name" value="DnaJ_C"/>
</dbReference>
<dbReference type="PRINTS" id="PR00625">
    <property type="entry name" value="JDOMAIN"/>
</dbReference>
<keyword evidence="3 9" id="KW-0479">Metal-binding</keyword>
<dbReference type="CDD" id="cd10719">
    <property type="entry name" value="DnaJ_zf"/>
    <property type="match status" value="1"/>
</dbReference>
<keyword evidence="7 9" id="KW-0346">Stress response</keyword>
<evidence type="ECO:0000256" key="2">
    <source>
        <dbReference type="ARBA" id="ARBA00022705"/>
    </source>
</evidence>
<dbReference type="Pfam" id="PF00226">
    <property type="entry name" value="DnaJ"/>
    <property type="match status" value="1"/>
</dbReference>
<keyword evidence="1 9" id="KW-0963">Cytoplasm</keyword>
<keyword evidence="14" id="KW-1185">Reference proteome</keyword>
<proteinExistence type="inferred from homology"/>
<evidence type="ECO:0000256" key="9">
    <source>
        <dbReference type="HAMAP-Rule" id="MF_01152"/>
    </source>
</evidence>
<feature type="domain" description="CR-type" evidence="12">
    <location>
        <begin position="136"/>
        <end position="214"/>
    </location>
</feature>
<sequence>MSKKDFYDVLGVNRDASDDDIKKAYRKLAMKYHPDRNPDSKEAEEKFKEAKEAYEILSEPQKRAAYDQYGHAGVDPQAGMGGGFGGGAGGFADAFSDIFGDIFGGGQRGGGGRSNVYRGADLRYNMEISLEEAARGVEKQIKIPSHDECELCHGSGAKPGTEAKTCHTCGGAGQVRVSQGFFSIQQTCPTCHGSGRYIPDPCRNCHGTGRVQSNKTLAVKIPAGVDEGDRIRLSGEGEPGVNGGPPGDLYVVVHLKAHSVFEREGNDLHCEMPISITVAALGGEIEIPTLDNKARISIPAGTQTGQVFRLRGKGIKGVRSAITGDLMCHVVLETPVSLTSRQKELLKEFEEISQGEPGKHNPRAKSFMDKVKDFFS</sequence>
<comment type="cofactor">
    <cofactor evidence="9">
        <name>Zn(2+)</name>
        <dbReference type="ChEBI" id="CHEBI:29105"/>
    </cofactor>
    <text evidence="9">Binds 2 Zn(2+) ions per monomer.</text>
</comment>
<feature type="zinc finger region" description="CR-type" evidence="10">
    <location>
        <begin position="136"/>
        <end position="214"/>
    </location>
</feature>
<feature type="binding site" evidence="9">
    <location>
        <position position="188"/>
    </location>
    <ligand>
        <name>Zn(2+)</name>
        <dbReference type="ChEBI" id="CHEBI:29105"/>
        <label>2</label>
    </ligand>
</feature>
<protein>
    <recommendedName>
        <fullName evidence="9">Chaperone protein DnaJ</fullName>
    </recommendedName>
</protein>
<evidence type="ECO:0000256" key="6">
    <source>
        <dbReference type="ARBA" id="ARBA00022833"/>
    </source>
</evidence>
<keyword evidence="2 9" id="KW-0235">DNA replication</keyword>
<dbReference type="SMART" id="SM00271">
    <property type="entry name" value="DnaJ"/>
    <property type="match status" value="1"/>
</dbReference>
<dbReference type="Gene3D" id="1.10.287.110">
    <property type="entry name" value="DnaJ domain"/>
    <property type="match status" value="1"/>
</dbReference>
<keyword evidence="8 9" id="KW-0143">Chaperone</keyword>
<dbReference type="CDD" id="cd10747">
    <property type="entry name" value="DnaJ_C"/>
    <property type="match status" value="1"/>
</dbReference>
<dbReference type="PANTHER" id="PTHR43096:SF48">
    <property type="entry name" value="CHAPERONE PROTEIN DNAJ"/>
    <property type="match status" value="1"/>
</dbReference>
<evidence type="ECO:0000313" key="13">
    <source>
        <dbReference type="EMBL" id="MBM3116643.1"/>
    </source>
</evidence>
<evidence type="ECO:0000259" key="12">
    <source>
        <dbReference type="PROSITE" id="PS51188"/>
    </source>
</evidence>
<dbReference type="SUPFAM" id="SSF46565">
    <property type="entry name" value="Chaperone J-domain"/>
    <property type="match status" value="1"/>
</dbReference>
<gene>
    <name evidence="9 13" type="primary">dnaJ</name>
    <name evidence="13" type="ORF">JMJ54_12455</name>
</gene>
<dbReference type="InterPro" id="IPR001623">
    <property type="entry name" value="DnaJ_domain"/>
</dbReference>
<dbReference type="EMBL" id="JAESND010000006">
    <property type="protein sequence ID" value="MBM3116643.1"/>
    <property type="molecule type" value="Genomic_DNA"/>
</dbReference>
<comment type="domain">
    <text evidence="9">The J domain is necessary and sufficient to stimulate DnaK ATPase activity. Zinc center 1 plays an important role in the autonomous, DnaK-independent chaperone activity of DnaJ. Zinc center 2 is essential for interaction with DnaK and for DnaJ activity.</text>
</comment>
<feature type="binding site" evidence="9">
    <location>
        <position position="202"/>
    </location>
    <ligand>
        <name>Zn(2+)</name>
        <dbReference type="ChEBI" id="CHEBI:29105"/>
        <label>1</label>
    </ligand>
</feature>
<dbReference type="PANTHER" id="PTHR43096">
    <property type="entry name" value="DNAJ HOMOLOG 1, MITOCHONDRIAL-RELATED"/>
    <property type="match status" value="1"/>
</dbReference>
<dbReference type="PROSITE" id="PS51188">
    <property type="entry name" value="ZF_CR"/>
    <property type="match status" value="1"/>
</dbReference>
<feature type="repeat" description="CXXCXGXG motif" evidence="9">
    <location>
        <begin position="149"/>
        <end position="156"/>
    </location>
</feature>
<feature type="binding site" evidence="9">
    <location>
        <position position="205"/>
    </location>
    <ligand>
        <name>Zn(2+)</name>
        <dbReference type="ChEBI" id="CHEBI:29105"/>
        <label>1</label>
    </ligand>
</feature>
<dbReference type="InterPro" id="IPR012724">
    <property type="entry name" value="DnaJ"/>
</dbReference>